<proteinExistence type="predicted"/>
<dbReference type="InterPro" id="IPR024187">
    <property type="entry name" value="Sig_transdc_resp-reg_cit/mal"/>
</dbReference>
<feature type="domain" description="Response regulatory" evidence="11">
    <location>
        <begin position="3"/>
        <end position="119"/>
    </location>
</feature>
<evidence type="ECO:0000256" key="10">
    <source>
        <dbReference type="PROSITE-ProRule" id="PRU00169"/>
    </source>
</evidence>
<dbReference type="CDD" id="cd19925">
    <property type="entry name" value="REC_citrate_TCS"/>
    <property type="match status" value="1"/>
</dbReference>
<evidence type="ECO:0000256" key="8">
    <source>
        <dbReference type="ARBA" id="ARBA00023163"/>
    </source>
</evidence>
<feature type="modified residue" description="4-aspartylphosphate" evidence="10">
    <location>
        <position position="54"/>
    </location>
</feature>
<comment type="subcellular location">
    <subcellularLocation>
        <location evidence="1 9">Cytoplasm</location>
    </subcellularLocation>
</comment>
<dbReference type="SMART" id="SM00448">
    <property type="entry name" value="REC"/>
    <property type="match status" value="1"/>
</dbReference>
<dbReference type="EMBL" id="QJKK01000019">
    <property type="protein sequence ID" value="RAL21110.1"/>
    <property type="molecule type" value="Genomic_DNA"/>
</dbReference>
<dbReference type="InterPro" id="IPR011006">
    <property type="entry name" value="CheY-like_superfamily"/>
</dbReference>
<dbReference type="Pfam" id="PF20714">
    <property type="entry name" value="HTH_64"/>
    <property type="match status" value="1"/>
</dbReference>
<dbReference type="PANTHER" id="PTHR45526">
    <property type="entry name" value="TRANSCRIPTIONAL REGULATORY PROTEIN DPIA"/>
    <property type="match status" value="1"/>
</dbReference>
<evidence type="ECO:0000256" key="4">
    <source>
        <dbReference type="ARBA" id="ARBA00023012"/>
    </source>
</evidence>
<evidence type="ECO:0000256" key="7">
    <source>
        <dbReference type="ARBA" id="ARBA00023159"/>
    </source>
</evidence>
<gene>
    <name evidence="12" type="ORF">DL897_17245</name>
</gene>
<dbReference type="PANTHER" id="PTHR45526:SF6">
    <property type="entry name" value="TRANSCRIPTIONAL REGULATORY PROTEIN CITT"/>
    <property type="match status" value="1"/>
</dbReference>
<reference evidence="12 13" key="2">
    <citation type="submission" date="2018-06" db="EMBL/GenBank/DDBJ databases">
        <authorList>
            <person name="Zhirakovskaya E."/>
        </authorList>
    </citation>
    <scope>NUCLEOTIDE SEQUENCE [LARGE SCALE GENOMIC DNA]</scope>
    <source>
        <strain evidence="12 13">FBKL4.011</strain>
    </source>
</reference>
<keyword evidence="2 9" id="KW-0963">Cytoplasm</keyword>
<dbReference type="GO" id="GO:0000156">
    <property type="term" value="F:phosphorelay response regulator activity"/>
    <property type="evidence" value="ECO:0007669"/>
    <property type="project" value="TreeGrafter"/>
</dbReference>
<dbReference type="AlphaFoldDB" id="A0A364K105"/>
<protein>
    <recommendedName>
        <fullName evidence="9">Transcriptional regulatory protein</fullName>
    </recommendedName>
</protein>
<keyword evidence="6 9" id="KW-0238">DNA-binding</keyword>
<dbReference type="PROSITE" id="PS50110">
    <property type="entry name" value="RESPONSE_REGULATORY"/>
    <property type="match status" value="1"/>
</dbReference>
<name>A0A364K105_9BACL</name>
<dbReference type="InterPro" id="IPR051271">
    <property type="entry name" value="2C-system_Tx_regulators"/>
</dbReference>
<dbReference type="InterPro" id="IPR001789">
    <property type="entry name" value="Sig_transdc_resp-reg_receiver"/>
</dbReference>
<keyword evidence="7 9" id="KW-0010">Activator</keyword>
<accession>A0A364K105</accession>
<evidence type="ECO:0000256" key="3">
    <source>
        <dbReference type="ARBA" id="ARBA00022553"/>
    </source>
</evidence>
<dbReference type="OrthoDB" id="9759232at2"/>
<keyword evidence="3 10" id="KW-0597">Phosphoprotein</keyword>
<evidence type="ECO:0000256" key="9">
    <source>
        <dbReference type="PIRNR" id="PIRNR006171"/>
    </source>
</evidence>
<organism evidence="12 13">
    <name type="scientific">Thermoflavimicrobium daqui</name>
    <dbReference type="NCBI Taxonomy" id="2137476"/>
    <lineage>
        <taxon>Bacteria</taxon>
        <taxon>Bacillati</taxon>
        <taxon>Bacillota</taxon>
        <taxon>Bacilli</taxon>
        <taxon>Bacillales</taxon>
        <taxon>Thermoactinomycetaceae</taxon>
        <taxon>Thermoflavimicrobium</taxon>
    </lineage>
</organism>
<dbReference type="GO" id="GO:0003700">
    <property type="term" value="F:DNA-binding transcription factor activity"/>
    <property type="evidence" value="ECO:0007669"/>
    <property type="project" value="InterPro"/>
</dbReference>
<dbReference type="Pfam" id="PF00072">
    <property type="entry name" value="Response_reg"/>
    <property type="match status" value="1"/>
</dbReference>
<dbReference type="InterPro" id="IPR048714">
    <property type="entry name" value="DpiA-like_HTH"/>
</dbReference>
<comment type="caution">
    <text evidence="12">The sequence shown here is derived from an EMBL/GenBank/DDBJ whole genome shotgun (WGS) entry which is preliminary data.</text>
</comment>
<dbReference type="Proteomes" id="UP000251213">
    <property type="component" value="Unassembled WGS sequence"/>
</dbReference>
<sequence>MIEVLIVEDDWRVSEINRRFIEKIEGYQIVGIANNGEEAKEFLEVMKPQLVLLDIYLPDMKGIELVWYIRRFFKKTDIIMITAAGEIETVQESIRGGVFDYLVKPIRFDRFKRSMENYREHLNTLSMYKKLDQKQLDQILWRKEEMNKTSYEPVLPKGIDPITLEKVVQIVGQYKENGLTAESVGVKMGASRTTARRYLEYLVSIHRLKADLLYGSIGRPERRYYPVDHS</sequence>
<dbReference type="RefSeq" id="WP_113660358.1">
    <property type="nucleotide sequence ID" value="NZ_KZ845681.1"/>
</dbReference>
<keyword evidence="5 9" id="KW-0805">Transcription regulation</keyword>
<evidence type="ECO:0000256" key="2">
    <source>
        <dbReference type="ARBA" id="ARBA00022490"/>
    </source>
</evidence>
<dbReference type="GO" id="GO:0003677">
    <property type="term" value="F:DNA binding"/>
    <property type="evidence" value="ECO:0007669"/>
    <property type="project" value="UniProtKB-KW"/>
</dbReference>
<dbReference type="PIRSF" id="PIRSF006171">
    <property type="entry name" value="RR_citrat_malat"/>
    <property type="match status" value="1"/>
</dbReference>
<evidence type="ECO:0000313" key="13">
    <source>
        <dbReference type="Proteomes" id="UP000251213"/>
    </source>
</evidence>
<reference evidence="12 13" key="1">
    <citation type="submission" date="2018-06" db="EMBL/GenBank/DDBJ databases">
        <title>Thermoflavimicrobium daqus sp. nov., a thermophilic microbe isolated from Moutai-flavour Daqu.</title>
        <authorList>
            <person name="Wang X."/>
            <person name="Zhou H."/>
        </authorList>
    </citation>
    <scope>NUCLEOTIDE SEQUENCE [LARGE SCALE GENOMIC DNA]</scope>
    <source>
        <strain evidence="12 13">FBKL4.011</strain>
    </source>
</reference>
<dbReference type="SUPFAM" id="SSF52172">
    <property type="entry name" value="CheY-like"/>
    <property type="match status" value="1"/>
</dbReference>
<evidence type="ECO:0000259" key="11">
    <source>
        <dbReference type="PROSITE" id="PS50110"/>
    </source>
</evidence>
<keyword evidence="4 9" id="KW-0902">Two-component regulatory system</keyword>
<dbReference type="GO" id="GO:0005737">
    <property type="term" value="C:cytoplasm"/>
    <property type="evidence" value="ECO:0007669"/>
    <property type="project" value="UniProtKB-SubCell"/>
</dbReference>
<evidence type="ECO:0000256" key="5">
    <source>
        <dbReference type="ARBA" id="ARBA00023015"/>
    </source>
</evidence>
<keyword evidence="8 9" id="KW-0804">Transcription</keyword>
<evidence type="ECO:0000256" key="6">
    <source>
        <dbReference type="ARBA" id="ARBA00023125"/>
    </source>
</evidence>
<dbReference type="Gene3D" id="3.40.50.2300">
    <property type="match status" value="1"/>
</dbReference>
<keyword evidence="13" id="KW-1185">Reference proteome</keyword>
<evidence type="ECO:0000256" key="1">
    <source>
        <dbReference type="ARBA" id="ARBA00004496"/>
    </source>
</evidence>
<evidence type="ECO:0000313" key="12">
    <source>
        <dbReference type="EMBL" id="RAL21110.1"/>
    </source>
</evidence>